<comment type="caution">
    <text evidence="1">The sequence shown here is derived from an EMBL/GenBank/DDBJ whole genome shotgun (WGS) entry which is preliminary data.</text>
</comment>
<name>A0ACB5TCL0_AMBMO</name>
<protein>
    <submittedName>
        <fullName evidence="1">Unnamed protein product</fullName>
    </submittedName>
</protein>
<dbReference type="Proteomes" id="UP001165064">
    <property type="component" value="Unassembled WGS sequence"/>
</dbReference>
<dbReference type="EMBL" id="BSXS01006348">
    <property type="protein sequence ID" value="GME85389.1"/>
    <property type="molecule type" value="Genomic_DNA"/>
</dbReference>
<sequence length="322" mass="35830">MDKLQPGQLFKLCQPNPIYPSTIYLQAHQSKTLPDPNGERLRLMLNDGQYAINGIFKPSPEKPHLDNFLRYSVLEITNYEITPTAHGKVFIVIDDAKVISQGEKRSKNFEMVDKVVDITALGGGPATTDNASATAASTSNAGAGVSTSTNNANKPKPATSSKPKHKVVDNLYSIDQLSPYQNNWTIKARVSYKGDIRTWHNQRGEGKLFNVNLLDETGEIRATGFNANVDKFYDLLQENQVYYISKCSMQMAKPKFSNLSHQYELGFDRDTVIEPVDSEDASDVPKVHFDFVKLDQVQNLQAGAIIDVIDVILPLLMILILP</sequence>
<accession>A0ACB5TCL0</accession>
<keyword evidence="2" id="KW-1185">Reference proteome</keyword>
<reference evidence="1" key="1">
    <citation type="submission" date="2023-04" db="EMBL/GenBank/DDBJ databases">
        <title>Ambrosiozyma monospora NBRC 10751.</title>
        <authorList>
            <person name="Ichikawa N."/>
            <person name="Sato H."/>
            <person name="Tonouchi N."/>
        </authorList>
    </citation>
    <scope>NUCLEOTIDE SEQUENCE</scope>
    <source>
        <strain evidence="1">NBRC 10751</strain>
    </source>
</reference>
<evidence type="ECO:0000313" key="1">
    <source>
        <dbReference type="EMBL" id="GME85389.1"/>
    </source>
</evidence>
<evidence type="ECO:0000313" key="2">
    <source>
        <dbReference type="Proteomes" id="UP001165064"/>
    </source>
</evidence>
<proteinExistence type="predicted"/>
<gene>
    <name evidence="1" type="ORF">Amon02_000757800</name>
</gene>
<organism evidence="1 2">
    <name type="scientific">Ambrosiozyma monospora</name>
    <name type="common">Yeast</name>
    <name type="synonym">Endomycopsis monosporus</name>
    <dbReference type="NCBI Taxonomy" id="43982"/>
    <lineage>
        <taxon>Eukaryota</taxon>
        <taxon>Fungi</taxon>
        <taxon>Dikarya</taxon>
        <taxon>Ascomycota</taxon>
        <taxon>Saccharomycotina</taxon>
        <taxon>Pichiomycetes</taxon>
        <taxon>Pichiales</taxon>
        <taxon>Pichiaceae</taxon>
        <taxon>Ambrosiozyma</taxon>
    </lineage>
</organism>